<dbReference type="EC" id="2.1.1.-" evidence="4"/>
<evidence type="ECO:0000256" key="1">
    <source>
        <dbReference type="ARBA" id="ARBA00022603"/>
    </source>
</evidence>
<dbReference type="GO" id="GO:0030731">
    <property type="term" value="F:guanidinoacetate N-methyltransferase activity"/>
    <property type="evidence" value="ECO:0007669"/>
    <property type="project" value="TreeGrafter"/>
</dbReference>
<keyword evidence="3" id="KW-0949">S-adenosyl-L-methionine</keyword>
<protein>
    <submittedName>
        <fullName evidence="4">Class I SAM-dependent methyltransferase</fullName>
        <ecNumber evidence="4">2.1.1.-</ecNumber>
    </submittedName>
</protein>
<dbReference type="GO" id="GO:0005737">
    <property type="term" value="C:cytoplasm"/>
    <property type="evidence" value="ECO:0007669"/>
    <property type="project" value="TreeGrafter"/>
</dbReference>
<evidence type="ECO:0000256" key="2">
    <source>
        <dbReference type="ARBA" id="ARBA00022679"/>
    </source>
</evidence>
<keyword evidence="1 4" id="KW-0489">Methyltransferase</keyword>
<sequence>MSEKLKSGYQGLKKSVDPKRWSKQKALLTDEKLAIEGHPVMERWETPYMKAFAELVTRNGGHILECGFGLGISANAIQSYHPEEHTIIEANEDVFKRLIEFQQTAAHKVTPILGLACEVLESFNEPKFDGIFYDTYPLNADEQHTHQFTFIKKSYPLLKKGGILTYCNLTSTGVLKNKYDSWKQLFNETQLPHLLEAGVPENDIKGIVIFKVSPPSDCLYFQHKTAMIPILIKDV</sequence>
<dbReference type="EMBL" id="CP124543">
    <property type="protein sequence ID" value="WGV28478.1"/>
    <property type="molecule type" value="Genomic_DNA"/>
</dbReference>
<evidence type="ECO:0000313" key="5">
    <source>
        <dbReference type="Proteomes" id="UP001223520"/>
    </source>
</evidence>
<accession>A0AAJ6NXW2</accession>
<evidence type="ECO:0000313" key="4">
    <source>
        <dbReference type="EMBL" id="WGV28478.1"/>
    </source>
</evidence>
<dbReference type="InterPro" id="IPR002935">
    <property type="entry name" value="SAM_O-MeTrfase"/>
</dbReference>
<dbReference type="InterPro" id="IPR029063">
    <property type="entry name" value="SAM-dependent_MTases_sf"/>
</dbReference>
<keyword evidence="5" id="KW-1185">Reference proteome</keyword>
<reference evidence="4 5" key="1">
    <citation type="journal article" date="2023" name="Limnol Oceanogr Lett">
        <title>Environmental adaptations by the intertidal Antarctic cyanobacterium Halotia branconii CENA392 as revealed using long-read genome sequencing.</title>
        <authorList>
            <person name="Dextro R.B."/>
            <person name="Delbaje E."/>
            <person name="Freitas P.N.N."/>
            <person name="Geraldes V."/>
            <person name="Pinto E."/>
            <person name="Long P.F."/>
            <person name="Fiore M.F."/>
        </authorList>
    </citation>
    <scope>NUCLEOTIDE SEQUENCE [LARGE SCALE GENOMIC DNA]</scope>
    <source>
        <strain evidence="4 5">CENA392</strain>
    </source>
</reference>
<dbReference type="AlphaFoldDB" id="A0AAJ6NXW2"/>
<dbReference type="InterPro" id="IPR051038">
    <property type="entry name" value="RMT2/GAMT_Mtase"/>
</dbReference>
<dbReference type="GO" id="GO:0032259">
    <property type="term" value="P:methylation"/>
    <property type="evidence" value="ECO:0007669"/>
    <property type="project" value="UniProtKB-KW"/>
</dbReference>
<name>A0AAJ6NXW2_9CYAN</name>
<dbReference type="KEGG" id="hbq:QI031_13835"/>
<dbReference type="GO" id="GO:0006601">
    <property type="term" value="P:creatine biosynthetic process"/>
    <property type="evidence" value="ECO:0007669"/>
    <property type="project" value="TreeGrafter"/>
</dbReference>
<dbReference type="SUPFAM" id="SSF53335">
    <property type="entry name" value="S-adenosyl-L-methionine-dependent methyltransferases"/>
    <property type="match status" value="1"/>
</dbReference>
<dbReference type="Gene3D" id="3.40.50.150">
    <property type="entry name" value="Vaccinia Virus protein VP39"/>
    <property type="match status" value="1"/>
</dbReference>
<dbReference type="CDD" id="cd02440">
    <property type="entry name" value="AdoMet_MTases"/>
    <property type="match status" value="1"/>
</dbReference>
<organism evidence="4 5">
    <name type="scientific">Halotia branconii CENA392</name>
    <dbReference type="NCBI Taxonomy" id="1539056"/>
    <lineage>
        <taxon>Bacteria</taxon>
        <taxon>Bacillati</taxon>
        <taxon>Cyanobacteriota</taxon>
        <taxon>Cyanophyceae</taxon>
        <taxon>Nostocales</taxon>
        <taxon>Nodulariaceae</taxon>
        <taxon>Halotia</taxon>
    </lineage>
</organism>
<dbReference type="PANTHER" id="PTHR32379:SF1">
    <property type="entry name" value="GUANIDINOACETATE N-METHYLTRANSFERASE"/>
    <property type="match status" value="1"/>
</dbReference>
<dbReference type="PANTHER" id="PTHR32379">
    <property type="entry name" value="GUANIDINOACETATE N-METHYLTRANSFERASE"/>
    <property type="match status" value="1"/>
</dbReference>
<dbReference type="RefSeq" id="WP_281485705.1">
    <property type="nucleotide sequence ID" value="NZ_CP124543.1"/>
</dbReference>
<dbReference type="Proteomes" id="UP001223520">
    <property type="component" value="Chromosome"/>
</dbReference>
<keyword evidence="2 4" id="KW-0808">Transferase</keyword>
<dbReference type="Pfam" id="PF01596">
    <property type="entry name" value="Methyltransf_3"/>
    <property type="match status" value="1"/>
</dbReference>
<dbReference type="GO" id="GO:0008171">
    <property type="term" value="F:O-methyltransferase activity"/>
    <property type="evidence" value="ECO:0007669"/>
    <property type="project" value="InterPro"/>
</dbReference>
<proteinExistence type="predicted"/>
<evidence type="ECO:0000256" key="3">
    <source>
        <dbReference type="ARBA" id="ARBA00022691"/>
    </source>
</evidence>
<gene>
    <name evidence="4" type="ORF">QI031_13835</name>
</gene>